<reference evidence="1 2" key="1">
    <citation type="journal article" date="2021" name="ISME Commun">
        <title>Automated analysis of genomic sequences facilitates high-throughput and comprehensive description of bacteria.</title>
        <authorList>
            <person name="Hitch T.C.A."/>
        </authorList>
    </citation>
    <scope>NUCLEOTIDE SEQUENCE [LARGE SCALE GENOMIC DNA]</scope>
    <source>
        <strain evidence="1 2">Sanger_19</strain>
    </source>
</reference>
<dbReference type="RefSeq" id="WP_022242999.1">
    <property type="nucleotide sequence ID" value="NZ_JAOQKI010000034.1"/>
</dbReference>
<keyword evidence="2" id="KW-1185">Reference proteome</keyword>
<sequence>MEFNETQTMAINFTKMAKEKMGDKVKDFCILDVYDDANNRAFSVEFTAYDYFPIRLNYERGRFGCCILYGERTVALSNSQQWWEEADFDVFFKELERELKLRIPDKFLKAHRWR</sequence>
<dbReference type="Proteomes" id="UP001209666">
    <property type="component" value="Unassembled WGS sequence"/>
</dbReference>
<name>A0ABT2SGU1_9FIRM</name>
<protein>
    <recommendedName>
        <fullName evidence="3">Large polyvalent protein associated domain-containing protein</fullName>
    </recommendedName>
</protein>
<evidence type="ECO:0000313" key="2">
    <source>
        <dbReference type="Proteomes" id="UP001209666"/>
    </source>
</evidence>
<gene>
    <name evidence="1" type="ORF">OCV43_13710</name>
</gene>
<accession>A0ABT2SGU1</accession>
<evidence type="ECO:0008006" key="3">
    <source>
        <dbReference type="Google" id="ProtNLM"/>
    </source>
</evidence>
<dbReference type="EMBL" id="JAOQKI010000034">
    <property type="protein sequence ID" value="MCU6718294.1"/>
    <property type="molecule type" value="Genomic_DNA"/>
</dbReference>
<evidence type="ECO:0000313" key="1">
    <source>
        <dbReference type="EMBL" id="MCU6718294.1"/>
    </source>
</evidence>
<organism evidence="1 2">
    <name type="scientific">Roseburia amylophila</name>
    <dbReference type="NCBI Taxonomy" id="2981794"/>
    <lineage>
        <taxon>Bacteria</taxon>
        <taxon>Bacillati</taxon>
        <taxon>Bacillota</taxon>
        <taxon>Clostridia</taxon>
        <taxon>Lachnospirales</taxon>
        <taxon>Lachnospiraceae</taxon>
        <taxon>Roseburia</taxon>
    </lineage>
</organism>
<proteinExistence type="predicted"/>
<comment type="caution">
    <text evidence="1">The sequence shown here is derived from an EMBL/GenBank/DDBJ whole genome shotgun (WGS) entry which is preliminary data.</text>
</comment>